<proteinExistence type="predicted"/>
<evidence type="ECO:0000313" key="1">
    <source>
        <dbReference type="EMBL" id="CRK94765.1"/>
    </source>
</evidence>
<dbReference type="EMBL" id="CVRI01000040">
    <property type="protein sequence ID" value="CRK94765.1"/>
    <property type="molecule type" value="Genomic_DNA"/>
</dbReference>
<name>A0A1J1I388_9DIPT</name>
<sequence>MTTTCRIGHNKLNHHNGLTKCLQMAGKLLSTFVFRFQAIDRQQICDSVLPRKKEKNKNYRLKITSFFMTKFAVAEA</sequence>
<accession>A0A1J1I388</accession>
<evidence type="ECO:0000313" key="2">
    <source>
        <dbReference type="Proteomes" id="UP000183832"/>
    </source>
</evidence>
<reference evidence="1 2" key="1">
    <citation type="submission" date="2015-04" db="EMBL/GenBank/DDBJ databases">
        <authorList>
            <person name="Syromyatnikov M.Y."/>
            <person name="Popov V.N."/>
        </authorList>
    </citation>
    <scope>NUCLEOTIDE SEQUENCE [LARGE SCALE GENOMIC DNA]</scope>
</reference>
<protein>
    <submittedName>
        <fullName evidence="1">CLUMA_CG008259, isoform A</fullName>
    </submittedName>
</protein>
<keyword evidence="2" id="KW-1185">Reference proteome</keyword>
<gene>
    <name evidence="1" type="ORF">CLUMA_CG008259</name>
</gene>
<organism evidence="1 2">
    <name type="scientific">Clunio marinus</name>
    <dbReference type="NCBI Taxonomy" id="568069"/>
    <lineage>
        <taxon>Eukaryota</taxon>
        <taxon>Metazoa</taxon>
        <taxon>Ecdysozoa</taxon>
        <taxon>Arthropoda</taxon>
        <taxon>Hexapoda</taxon>
        <taxon>Insecta</taxon>
        <taxon>Pterygota</taxon>
        <taxon>Neoptera</taxon>
        <taxon>Endopterygota</taxon>
        <taxon>Diptera</taxon>
        <taxon>Nematocera</taxon>
        <taxon>Chironomoidea</taxon>
        <taxon>Chironomidae</taxon>
        <taxon>Clunio</taxon>
    </lineage>
</organism>
<dbReference type="Proteomes" id="UP000183832">
    <property type="component" value="Unassembled WGS sequence"/>
</dbReference>
<dbReference type="AlphaFoldDB" id="A0A1J1I388"/>